<dbReference type="CDD" id="cd00085">
    <property type="entry name" value="HNHc"/>
    <property type="match status" value="1"/>
</dbReference>
<protein>
    <recommendedName>
        <fullName evidence="3">HNH nuclease domain-containing protein</fullName>
    </recommendedName>
</protein>
<dbReference type="SMART" id="SM00507">
    <property type="entry name" value="HNHc"/>
    <property type="match status" value="1"/>
</dbReference>
<proteinExistence type="inferred from homology"/>
<feature type="compositionally biased region" description="Basic residues" evidence="2">
    <location>
        <begin position="594"/>
        <end position="609"/>
    </location>
</feature>
<feature type="compositionally biased region" description="Pro residues" evidence="2">
    <location>
        <begin position="480"/>
        <end position="502"/>
    </location>
</feature>
<dbReference type="GO" id="GO:0003676">
    <property type="term" value="F:nucleic acid binding"/>
    <property type="evidence" value="ECO:0007669"/>
    <property type="project" value="InterPro"/>
</dbReference>
<evidence type="ECO:0000259" key="3">
    <source>
        <dbReference type="SMART" id="SM00507"/>
    </source>
</evidence>
<name>A0A841AE85_9MICO</name>
<comment type="caution">
    <text evidence="4">The sequence shown here is derived from an EMBL/GenBank/DDBJ whole genome shotgun (WGS) entry which is preliminary data.</text>
</comment>
<reference evidence="4 5" key="1">
    <citation type="submission" date="2020-08" db="EMBL/GenBank/DDBJ databases">
        <title>Sequencing the genomes of 1000 actinobacteria strains.</title>
        <authorList>
            <person name="Klenk H.-P."/>
        </authorList>
    </citation>
    <scope>NUCLEOTIDE SEQUENCE [LARGE SCALE GENOMIC DNA]</scope>
    <source>
        <strain evidence="4 5">DSM 28796</strain>
    </source>
</reference>
<accession>A0A841AE85</accession>
<evidence type="ECO:0000256" key="2">
    <source>
        <dbReference type="SAM" id="MobiDB-lite"/>
    </source>
</evidence>
<dbReference type="GO" id="GO:0008270">
    <property type="term" value="F:zinc ion binding"/>
    <property type="evidence" value="ECO:0007669"/>
    <property type="project" value="InterPro"/>
</dbReference>
<evidence type="ECO:0000256" key="1">
    <source>
        <dbReference type="ARBA" id="ARBA00023450"/>
    </source>
</evidence>
<dbReference type="AlphaFoldDB" id="A0A841AE85"/>
<dbReference type="InterPro" id="IPR003615">
    <property type="entry name" value="HNH_nuc"/>
</dbReference>
<dbReference type="InterPro" id="IPR002711">
    <property type="entry name" value="HNH"/>
</dbReference>
<dbReference type="Gene3D" id="1.10.30.50">
    <property type="match status" value="1"/>
</dbReference>
<evidence type="ECO:0000313" key="5">
    <source>
        <dbReference type="Proteomes" id="UP000588158"/>
    </source>
</evidence>
<evidence type="ECO:0000313" key="4">
    <source>
        <dbReference type="EMBL" id="MBB5833136.1"/>
    </source>
</evidence>
<dbReference type="EMBL" id="JACHLZ010000001">
    <property type="protein sequence ID" value="MBB5833136.1"/>
    <property type="molecule type" value="Genomic_DNA"/>
</dbReference>
<feature type="region of interest" description="Disordered" evidence="2">
    <location>
        <begin position="453"/>
        <end position="619"/>
    </location>
</feature>
<feature type="compositionally biased region" description="Low complexity" evidence="2">
    <location>
        <begin position="610"/>
        <end position="619"/>
    </location>
</feature>
<organism evidence="4 5">
    <name type="scientific">Brachybacterium aquaticum</name>
    <dbReference type="NCBI Taxonomy" id="1432564"/>
    <lineage>
        <taxon>Bacteria</taxon>
        <taxon>Bacillati</taxon>
        <taxon>Actinomycetota</taxon>
        <taxon>Actinomycetes</taxon>
        <taxon>Micrococcales</taxon>
        <taxon>Dermabacteraceae</taxon>
        <taxon>Brachybacterium</taxon>
    </lineage>
</organism>
<dbReference type="Pfam" id="PF02720">
    <property type="entry name" value="DUF222"/>
    <property type="match status" value="1"/>
</dbReference>
<dbReference type="GO" id="GO:0004519">
    <property type="term" value="F:endonuclease activity"/>
    <property type="evidence" value="ECO:0007669"/>
    <property type="project" value="InterPro"/>
</dbReference>
<dbReference type="Pfam" id="PF01844">
    <property type="entry name" value="HNH"/>
    <property type="match status" value="1"/>
</dbReference>
<keyword evidence="5" id="KW-1185">Reference proteome</keyword>
<comment type="similarity">
    <text evidence="1">Belongs to the Rv1128c/1148c/1588c/1702c/1945/3466 family.</text>
</comment>
<feature type="domain" description="HNH nuclease" evidence="3">
    <location>
        <begin position="393"/>
        <end position="443"/>
    </location>
</feature>
<gene>
    <name evidence="4" type="ORF">HNR70_002949</name>
</gene>
<dbReference type="InterPro" id="IPR003870">
    <property type="entry name" value="DUF222"/>
</dbReference>
<sequence>MTSAETYPDPPGEQSPDAAVDALRDGDPAALSAMLGDLAFLLQHLASDPGTLFDIEGRQRREFTHLLGALQGSRGALDSLEARAVAALQDLTRRERWDAARDRAAHEGKATPSQTRVHREADGATIADITLLTRRSPHMAGRTLASARRLVETLPEIMAALADGRIAGDAAYAVADASAVLDPEIVGEVDRALGEKIPELDGAGVRRWRDQVATTAGELDPEGAALRHRKARTERHVSMTPGQHGMATVSARLTALDAQQIYRRLSLEAERRRAEGSRIGHGAAMADALTDQLLRPEDQPAPVSLEVGVIVTDRALFRPDSGDVAHLEGYGAVPAEAVRAQLRGALKAPGEDEDDPYGEDGDAVRVMIRRLYTHPTTGELVAMDATSRAFPPAMRRFLRWRDTSCRGPYCNAAIRQNDHIVPVSRGGTTSLDNGQGLCAHCNQKERDTAAVERIEDGEGTGHRVRWTGLSGVSRETGPTPLLPPRPPQPPEPPQPPRPPQPPLRSEEESGEESASSAAGPERTSSDDAPSTEPPSDETRTSEPSSTEPPSDDARRIPMSLTRPRRPRAAGRPEPPRRTPPPPARSARGASAGRGRGRGRRGGPSGRRRGWGSSADDPDH</sequence>
<dbReference type="Proteomes" id="UP000588158">
    <property type="component" value="Unassembled WGS sequence"/>
</dbReference>